<dbReference type="RefSeq" id="WP_028496383.1">
    <property type="nucleotide sequence ID" value="NZ_FOQZ01000002.1"/>
</dbReference>
<proteinExistence type="predicted"/>
<keyword evidence="2" id="KW-0472">Membrane</keyword>
<accession>A0A7Z7CZS3</accession>
<reference evidence="3 4" key="1">
    <citation type="submission" date="2016-10" db="EMBL/GenBank/DDBJ databases">
        <authorList>
            <person name="Varghese N."/>
            <person name="Submissions S."/>
        </authorList>
    </citation>
    <scope>NUCLEOTIDE SEQUENCE [LARGE SCALE GENOMIC DNA]</scope>
    <source>
        <strain evidence="3 4">UNC380MFSha3.1</strain>
    </source>
</reference>
<feature type="transmembrane region" description="Helical" evidence="2">
    <location>
        <begin position="198"/>
        <end position="224"/>
    </location>
</feature>
<feature type="region of interest" description="Disordered" evidence="1">
    <location>
        <begin position="1"/>
        <end position="32"/>
    </location>
</feature>
<name>A0A7Z7CZS3_9MICO</name>
<dbReference type="AlphaFoldDB" id="A0A7Z7CZS3"/>
<protein>
    <recommendedName>
        <fullName evidence="5">ABC transporter permease</fullName>
    </recommendedName>
</protein>
<keyword evidence="2" id="KW-0812">Transmembrane</keyword>
<evidence type="ECO:0008006" key="5">
    <source>
        <dbReference type="Google" id="ProtNLM"/>
    </source>
</evidence>
<evidence type="ECO:0000256" key="1">
    <source>
        <dbReference type="SAM" id="MobiDB-lite"/>
    </source>
</evidence>
<evidence type="ECO:0000313" key="4">
    <source>
        <dbReference type="Proteomes" id="UP000198702"/>
    </source>
</evidence>
<feature type="transmembrane region" description="Helical" evidence="2">
    <location>
        <begin position="263"/>
        <end position="289"/>
    </location>
</feature>
<dbReference type="Proteomes" id="UP000198702">
    <property type="component" value="Unassembled WGS sequence"/>
</dbReference>
<feature type="transmembrane region" description="Helical" evidence="2">
    <location>
        <begin position="309"/>
        <end position="336"/>
    </location>
</feature>
<feature type="transmembrane region" description="Helical" evidence="2">
    <location>
        <begin position="230"/>
        <end position="251"/>
    </location>
</feature>
<gene>
    <name evidence="3" type="ORF">SAMN04487751_1856</name>
</gene>
<evidence type="ECO:0000256" key="2">
    <source>
        <dbReference type="SAM" id="Phobius"/>
    </source>
</evidence>
<sequence length="349" mass="33655">MTTLLDTPSARADTPADASEPGTAPTARRAPSPPAKLLGLTAGLGIILAVLLLVFIMPSLKSGPHDLPLGVVGSPAAAEQLEAGLAGAAPDAYVLHEFATEADLRAAIEAREVVGGLVVDGAGVHGLVASAGSAAISATVTATAEALAAATGGAAEITDVVPLPAADPSGIGIGGLAFPLVFGGIVPAVAFRKTSPTLGWAVAGIATFSVVGGLIVAGVLMGVFGSITTGFWAVAAAMALGIAALALPLAGLQEVFGGKGFTIGAMAMMFLGNPLAGISTTAAWLPGILGTIGQILPPGAAGTLVRSAAYFGGAGGLTAGLTLGAWVVAGIVLLVIGARRNARADAGAA</sequence>
<feature type="compositionally biased region" description="Low complexity" evidence="1">
    <location>
        <begin position="23"/>
        <end position="32"/>
    </location>
</feature>
<comment type="caution">
    <text evidence="3">The sequence shown here is derived from an EMBL/GenBank/DDBJ whole genome shotgun (WGS) entry which is preliminary data.</text>
</comment>
<dbReference type="EMBL" id="FOQZ01000002">
    <property type="protein sequence ID" value="SFI48534.1"/>
    <property type="molecule type" value="Genomic_DNA"/>
</dbReference>
<feature type="transmembrane region" description="Helical" evidence="2">
    <location>
        <begin position="37"/>
        <end position="57"/>
    </location>
</feature>
<keyword evidence="2" id="KW-1133">Transmembrane helix</keyword>
<evidence type="ECO:0000313" key="3">
    <source>
        <dbReference type="EMBL" id="SFI48534.1"/>
    </source>
</evidence>
<organism evidence="3 4">
    <name type="scientific">Microbacterium saccharophilum</name>
    <dbReference type="NCBI Taxonomy" id="1213358"/>
    <lineage>
        <taxon>Bacteria</taxon>
        <taxon>Bacillati</taxon>
        <taxon>Actinomycetota</taxon>
        <taxon>Actinomycetes</taxon>
        <taxon>Micrococcales</taxon>
        <taxon>Microbacteriaceae</taxon>
        <taxon>Microbacterium</taxon>
    </lineage>
</organism>
<feature type="transmembrane region" description="Helical" evidence="2">
    <location>
        <begin position="171"/>
        <end position="191"/>
    </location>
</feature>